<keyword evidence="2" id="KW-0614">Plasmid</keyword>
<organism evidence="2 3">
    <name type="scientific">Streptomyces yangpuensis</name>
    <dbReference type="NCBI Taxonomy" id="1648182"/>
    <lineage>
        <taxon>Bacteria</taxon>
        <taxon>Bacillati</taxon>
        <taxon>Actinomycetota</taxon>
        <taxon>Actinomycetes</taxon>
        <taxon>Kitasatosporales</taxon>
        <taxon>Streptomycetaceae</taxon>
        <taxon>Streptomyces</taxon>
    </lineage>
</organism>
<keyword evidence="1" id="KW-0812">Transmembrane</keyword>
<keyword evidence="1" id="KW-0472">Membrane</keyword>
<feature type="transmembrane region" description="Helical" evidence="1">
    <location>
        <begin position="73"/>
        <end position="94"/>
    </location>
</feature>
<evidence type="ECO:0000256" key="1">
    <source>
        <dbReference type="SAM" id="Phobius"/>
    </source>
</evidence>
<gene>
    <name evidence="2" type="ORF">NRK68_35595</name>
</gene>
<keyword evidence="1" id="KW-1133">Transmembrane helix</keyword>
<proteinExistence type="predicted"/>
<feature type="transmembrane region" description="Helical" evidence="1">
    <location>
        <begin position="41"/>
        <end position="61"/>
    </location>
</feature>
<name>A0ABY5Q9Q4_9ACTN</name>
<protein>
    <submittedName>
        <fullName evidence="2">Uncharacterized protein</fullName>
    </submittedName>
</protein>
<keyword evidence="3" id="KW-1185">Reference proteome</keyword>
<sequence>MNNPSTTEHTDAAHGTPSWELALLLTGATCAVLRFGGVWSWWALLWIPLLAVTLGCLAFEWQTLARNRWRTGVGGWLLLVVAHLGLVAALAMILGR</sequence>
<dbReference type="RefSeq" id="WP_257858307.1">
    <property type="nucleotide sequence ID" value="NZ_CP102516.1"/>
</dbReference>
<evidence type="ECO:0000313" key="2">
    <source>
        <dbReference type="EMBL" id="UUY52583.1"/>
    </source>
</evidence>
<geneLocation type="plasmid" evidence="2 3">
    <name>psa3239</name>
</geneLocation>
<evidence type="ECO:0000313" key="3">
    <source>
        <dbReference type="Proteomes" id="UP001057738"/>
    </source>
</evidence>
<accession>A0ABY5Q9Q4</accession>
<dbReference type="Proteomes" id="UP001057738">
    <property type="component" value="Plasmid psa3239"/>
</dbReference>
<dbReference type="EMBL" id="CP102516">
    <property type="protein sequence ID" value="UUY52583.1"/>
    <property type="molecule type" value="Genomic_DNA"/>
</dbReference>
<dbReference type="GeneID" id="95578866"/>
<reference evidence="2" key="1">
    <citation type="submission" date="2022-08" db="EMBL/GenBank/DDBJ databases">
        <authorList>
            <person name="Tian L."/>
        </authorList>
    </citation>
    <scope>NUCLEOTIDE SEQUENCE</scope>
    <source>
        <strain evidence="2">CM253</strain>
        <plasmid evidence="2">psa3239</plasmid>
    </source>
</reference>